<protein>
    <submittedName>
        <fullName evidence="1">Uncharacterized protein</fullName>
    </submittedName>
</protein>
<keyword evidence="2" id="KW-1185">Reference proteome</keyword>
<sequence length="80" mass="8950">MTRLQGGFTVRLHFQKGTVEPKPPYGRMYLKEEVFDKRGPLLKVPTGEALSRSTSSVLFLLTSFVGLSIPFKPLAKVLLK</sequence>
<evidence type="ECO:0000313" key="2">
    <source>
        <dbReference type="Proteomes" id="UP000307841"/>
    </source>
</evidence>
<proteinExistence type="predicted"/>
<dbReference type="Proteomes" id="UP000307841">
    <property type="component" value="Unassembled WGS sequence"/>
</dbReference>
<name>A0A4V5TJF5_9BACL</name>
<gene>
    <name evidence="1" type="ORF">E8L90_17030</name>
</gene>
<dbReference type="AlphaFoldDB" id="A0A4V5TJF5"/>
<dbReference type="EMBL" id="SZNK01000001">
    <property type="protein sequence ID" value="TKI59353.1"/>
    <property type="molecule type" value="Genomic_DNA"/>
</dbReference>
<organism evidence="1 2">
    <name type="scientific">Brevibacillus antibioticus</name>
    <dbReference type="NCBI Taxonomy" id="2570228"/>
    <lineage>
        <taxon>Bacteria</taxon>
        <taxon>Bacillati</taxon>
        <taxon>Bacillota</taxon>
        <taxon>Bacilli</taxon>
        <taxon>Bacillales</taxon>
        <taxon>Paenibacillaceae</taxon>
        <taxon>Brevibacillus</taxon>
    </lineage>
</organism>
<accession>A0A4V5TJF5</accession>
<comment type="caution">
    <text evidence="1">The sequence shown here is derived from an EMBL/GenBank/DDBJ whole genome shotgun (WGS) entry which is preliminary data.</text>
</comment>
<reference evidence="1 2" key="1">
    <citation type="submission" date="2019-04" db="EMBL/GenBank/DDBJ databases">
        <title>Whole genome sequencing of Brevibacillus sp. TGS2-1.</title>
        <authorList>
            <person name="Choi A."/>
        </authorList>
    </citation>
    <scope>NUCLEOTIDE SEQUENCE [LARGE SCALE GENOMIC DNA]</scope>
    <source>
        <strain evidence="1 2">TGS2-1</strain>
    </source>
</reference>
<evidence type="ECO:0000313" key="1">
    <source>
        <dbReference type="EMBL" id="TKI59353.1"/>
    </source>
</evidence>